<dbReference type="AlphaFoldDB" id="A0A7X0M8G4"/>
<name>A0A7X0M8G4_9ACTN</name>
<evidence type="ECO:0000313" key="2">
    <source>
        <dbReference type="Proteomes" id="UP000555564"/>
    </source>
</evidence>
<organism evidence="1 2">
    <name type="scientific">Sphaerisporangium rubeum</name>
    <dbReference type="NCBI Taxonomy" id="321317"/>
    <lineage>
        <taxon>Bacteria</taxon>
        <taxon>Bacillati</taxon>
        <taxon>Actinomycetota</taxon>
        <taxon>Actinomycetes</taxon>
        <taxon>Streptosporangiales</taxon>
        <taxon>Streptosporangiaceae</taxon>
        <taxon>Sphaerisporangium</taxon>
    </lineage>
</organism>
<accession>A0A7X0M8G4</accession>
<dbReference type="Proteomes" id="UP000555564">
    <property type="component" value="Unassembled WGS sequence"/>
</dbReference>
<reference evidence="1 2" key="1">
    <citation type="submission" date="2020-08" db="EMBL/GenBank/DDBJ databases">
        <title>Sequencing the genomes of 1000 actinobacteria strains.</title>
        <authorList>
            <person name="Klenk H.-P."/>
        </authorList>
    </citation>
    <scope>NUCLEOTIDE SEQUENCE [LARGE SCALE GENOMIC DNA]</scope>
    <source>
        <strain evidence="1 2">DSM 44936</strain>
    </source>
</reference>
<sequence>MSRFQCIECEHEHGTATGCPRCQVQGAQVEICGSHGARHVHRCPACRTLTRSQSGI</sequence>
<gene>
    <name evidence="1" type="ORF">BJ992_004768</name>
</gene>
<protein>
    <submittedName>
        <fullName evidence="1">Rubredoxin</fullName>
    </submittedName>
</protein>
<evidence type="ECO:0000313" key="1">
    <source>
        <dbReference type="EMBL" id="MBB6475337.1"/>
    </source>
</evidence>
<proteinExistence type="predicted"/>
<keyword evidence="2" id="KW-1185">Reference proteome</keyword>
<comment type="caution">
    <text evidence="1">The sequence shown here is derived from an EMBL/GenBank/DDBJ whole genome shotgun (WGS) entry which is preliminary data.</text>
</comment>
<dbReference type="EMBL" id="JACHIU010000001">
    <property type="protein sequence ID" value="MBB6475337.1"/>
    <property type="molecule type" value="Genomic_DNA"/>
</dbReference>